<protein>
    <submittedName>
        <fullName evidence="2">Uncharacterized protein</fullName>
    </submittedName>
</protein>
<reference evidence="2" key="1">
    <citation type="submission" date="2021-07" db="EMBL/GenBank/DDBJ databases">
        <authorList>
            <person name="Durling M."/>
        </authorList>
    </citation>
    <scope>NUCLEOTIDE SEQUENCE</scope>
</reference>
<keyword evidence="3" id="KW-1185">Reference proteome</keyword>
<feature type="region of interest" description="Disordered" evidence="1">
    <location>
        <begin position="388"/>
        <end position="423"/>
    </location>
</feature>
<evidence type="ECO:0000256" key="1">
    <source>
        <dbReference type="SAM" id="MobiDB-lite"/>
    </source>
</evidence>
<accession>A0A9N9PTC6</accession>
<gene>
    <name evidence="2" type="ORF">HYFRA_00003573</name>
</gene>
<feature type="region of interest" description="Disordered" evidence="1">
    <location>
        <begin position="1"/>
        <end position="20"/>
    </location>
</feature>
<dbReference type="EMBL" id="CAJVRL010000049">
    <property type="protein sequence ID" value="CAG8953362.1"/>
    <property type="molecule type" value="Genomic_DNA"/>
</dbReference>
<evidence type="ECO:0000313" key="3">
    <source>
        <dbReference type="Proteomes" id="UP000696280"/>
    </source>
</evidence>
<feature type="compositionally biased region" description="Low complexity" evidence="1">
    <location>
        <begin position="1"/>
        <end position="14"/>
    </location>
</feature>
<evidence type="ECO:0000313" key="2">
    <source>
        <dbReference type="EMBL" id="CAG8953362.1"/>
    </source>
</evidence>
<dbReference type="OrthoDB" id="10390716at2759"/>
<dbReference type="Proteomes" id="UP000696280">
    <property type="component" value="Unassembled WGS sequence"/>
</dbReference>
<dbReference type="AlphaFoldDB" id="A0A9N9PTC6"/>
<organism evidence="2 3">
    <name type="scientific">Hymenoscyphus fraxineus</name>
    <dbReference type="NCBI Taxonomy" id="746836"/>
    <lineage>
        <taxon>Eukaryota</taxon>
        <taxon>Fungi</taxon>
        <taxon>Dikarya</taxon>
        <taxon>Ascomycota</taxon>
        <taxon>Pezizomycotina</taxon>
        <taxon>Leotiomycetes</taxon>
        <taxon>Helotiales</taxon>
        <taxon>Helotiaceae</taxon>
        <taxon>Hymenoscyphus</taxon>
    </lineage>
</organism>
<proteinExistence type="predicted"/>
<sequence>MENSQQTPTQTKTTQKSERGGTLWNDFENALFLSYHFKKEALGETWAWLSKQMIREFNARGITMRRGFSTSSVNNHYLKYKDALYAVWGKDGVKANAFIAALDGKDAVEVNAFIAALDRTVHVPLPAQPDEMVDDEQKDFYHWSDFEKALLLSYIVERISKAETWAWVATQMKRAFTQRDISLPRVYSSKSVRNYFLRCQNALHAEWGDDGVKADAFIDALDRTAPMPVLTESRRVRAERERDERSRKILHWNDFEKALLLSLRSQQEAEKSIWWEELAQQMTWEFRRRGLPVRRIYTSTNVSCYHMQSKKVLVAKWGDDGVKANAFIRAMDRTAPEPLGFEGIASAGTDIAQNTAGHQDTNQLDPGFEWMTPRSYKKLYDELHLPTQEQAPVPSPPFDLPIRSHDIPGPSQAQAQAQPTQDVVSEHPYGLTHELYMLERENQEILDRMGVTEEEFMESLARR</sequence>
<name>A0A9N9PTC6_9HELO</name>
<comment type="caution">
    <text evidence="2">The sequence shown here is derived from an EMBL/GenBank/DDBJ whole genome shotgun (WGS) entry which is preliminary data.</text>
</comment>